<dbReference type="Pfam" id="PF08757">
    <property type="entry name" value="CotH"/>
    <property type="match status" value="1"/>
</dbReference>
<protein>
    <submittedName>
        <fullName evidence="1">CotH kinase family protein</fullName>
    </submittedName>
</protein>
<keyword evidence="1" id="KW-0808">Transferase</keyword>
<evidence type="ECO:0000313" key="2">
    <source>
        <dbReference type="Proteomes" id="UP001596978"/>
    </source>
</evidence>
<organism evidence="1 2">
    <name type="scientific">Sungkyunkwania multivorans</name>
    <dbReference type="NCBI Taxonomy" id="1173618"/>
    <lineage>
        <taxon>Bacteria</taxon>
        <taxon>Pseudomonadati</taxon>
        <taxon>Bacteroidota</taxon>
        <taxon>Flavobacteriia</taxon>
        <taxon>Flavobacteriales</taxon>
        <taxon>Flavobacteriaceae</taxon>
        <taxon>Sungkyunkwania</taxon>
    </lineage>
</organism>
<dbReference type="RefSeq" id="WP_386402130.1">
    <property type="nucleotide sequence ID" value="NZ_JBHTJH010000001.1"/>
</dbReference>
<dbReference type="PANTHER" id="PTHR40050">
    <property type="entry name" value="INNER SPORE COAT PROTEIN H"/>
    <property type="match status" value="1"/>
</dbReference>
<accession>A0ABW3CUS9</accession>
<evidence type="ECO:0000313" key="1">
    <source>
        <dbReference type="EMBL" id="MFD0860599.1"/>
    </source>
</evidence>
<dbReference type="InterPro" id="IPR014867">
    <property type="entry name" value="Spore_coat_CotH_CotH2/3/7"/>
</dbReference>
<dbReference type="EMBL" id="JBHTJH010000001">
    <property type="protein sequence ID" value="MFD0860599.1"/>
    <property type="molecule type" value="Genomic_DNA"/>
</dbReference>
<dbReference type="PANTHER" id="PTHR40050:SF1">
    <property type="entry name" value="INNER SPORE COAT PROTEIN H"/>
    <property type="match status" value="1"/>
</dbReference>
<gene>
    <name evidence="1" type="ORF">ACFQ1M_00140</name>
</gene>
<sequence length="482" mass="56745">MPRRYPLFLLLTFMLFSRDARSQIGKEIVPTQHSFGIDTAHKLIIWNIEITDSLKQAHSSFSIRFGDTYKFNIPSDSLSYSQRFQNEEGYALYITQLPVISITIKDAIVNEPKKMAQFYFADQKQTIEQIVGIELRGNISLGFPKKNYDLEFWKDKWGKENVDLQFKKLRSDDDWILDGLYDEPLRLRSYLASKLWLSIHEPYYIQQEPEAKSGIDMRFVEVFLNNEYQGLFTLTEDVDRKLLQLKEPENDQPRGELFKAVRYGGAPEFKKAPDFDNRSPYWGGYEMSYPLVNYKYYWNNLHAFTDFVVNSESDVFAARIDQYVHLDNVIDYFLFVNMLRATDNLGKNLFVARYDISGPYFIVPWDLDGVLGTIIDGRRISTTDDVLSNGLFDRLIKENPNDYKYRLVSRWKALRATVFSNESLLGEIDKLYQTFESNKVYEREGLIWPSDQSNEAHLTYLKDWLKKRLSYLDGYFEKLEQE</sequence>
<keyword evidence="2" id="KW-1185">Reference proteome</keyword>
<dbReference type="Proteomes" id="UP001596978">
    <property type="component" value="Unassembled WGS sequence"/>
</dbReference>
<proteinExistence type="predicted"/>
<dbReference type="GO" id="GO:0016301">
    <property type="term" value="F:kinase activity"/>
    <property type="evidence" value="ECO:0007669"/>
    <property type="project" value="UniProtKB-KW"/>
</dbReference>
<comment type="caution">
    <text evidence="1">The sequence shown here is derived from an EMBL/GenBank/DDBJ whole genome shotgun (WGS) entry which is preliminary data.</text>
</comment>
<name>A0ABW3CUS9_9FLAO</name>
<reference evidence="2" key="1">
    <citation type="journal article" date="2019" name="Int. J. Syst. Evol. Microbiol.">
        <title>The Global Catalogue of Microorganisms (GCM) 10K type strain sequencing project: providing services to taxonomists for standard genome sequencing and annotation.</title>
        <authorList>
            <consortium name="The Broad Institute Genomics Platform"/>
            <consortium name="The Broad Institute Genome Sequencing Center for Infectious Disease"/>
            <person name="Wu L."/>
            <person name="Ma J."/>
        </authorList>
    </citation>
    <scope>NUCLEOTIDE SEQUENCE [LARGE SCALE GENOMIC DNA]</scope>
    <source>
        <strain evidence="2">CCUG 62952</strain>
    </source>
</reference>
<keyword evidence="1" id="KW-0418">Kinase</keyword>